<feature type="domain" description="NADP-dependent oxidoreductase" evidence="4">
    <location>
        <begin position="14"/>
        <end position="249"/>
    </location>
</feature>
<gene>
    <name evidence="5" type="ORF">M0R89_05330</name>
</gene>
<comment type="similarity">
    <text evidence="1">Belongs to the aldo/keto reductase family.</text>
</comment>
<organism evidence="5 6">
    <name type="scientific">Halorussus limi</name>
    <dbReference type="NCBI Taxonomy" id="2938695"/>
    <lineage>
        <taxon>Archaea</taxon>
        <taxon>Methanobacteriati</taxon>
        <taxon>Methanobacteriota</taxon>
        <taxon>Stenosarchaea group</taxon>
        <taxon>Halobacteria</taxon>
        <taxon>Halobacteriales</taxon>
        <taxon>Haladaptataceae</taxon>
        <taxon>Halorussus</taxon>
    </lineage>
</organism>
<dbReference type="KEGG" id="halx:M0R89_05330"/>
<evidence type="ECO:0000256" key="3">
    <source>
        <dbReference type="ARBA" id="ARBA00023002"/>
    </source>
</evidence>
<evidence type="ECO:0000256" key="1">
    <source>
        <dbReference type="ARBA" id="ARBA00007905"/>
    </source>
</evidence>
<dbReference type="Pfam" id="PF00248">
    <property type="entry name" value="Aldo_ket_red"/>
    <property type="match status" value="1"/>
</dbReference>
<dbReference type="EMBL" id="CP096659">
    <property type="protein sequence ID" value="UPV75489.1"/>
    <property type="molecule type" value="Genomic_DNA"/>
</dbReference>
<evidence type="ECO:0000313" key="5">
    <source>
        <dbReference type="EMBL" id="UPV75489.1"/>
    </source>
</evidence>
<keyword evidence="3" id="KW-0560">Oxidoreductase</keyword>
<dbReference type="SUPFAM" id="SSF51430">
    <property type="entry name" value="NAD(P)-linked oxidoreductase"/>
    <property type="match status" value="1"/>
</dbReference>
<evidence type="ECO:0000256" key="2">
    <source>
        <dbReference type="ARBA" id="ARBA00022857"/>
    </source>
</evidence>
<dbReference type="InterPro" id="IPR036812">
    <property type="entry name" value="NAD(P)_OxRdtase_dom_sf"/>
</dbReference>
<dbReference type="PROSITE" id="PS00798">
    <property type="entry name" value="ALDOKETO_REDUCTASE_1"/>
    <property type="match status" value="1"/>
</dbReference>
<dbReference type="PANTHER" id="PTHR43827">
    <property type="entry name" value="2,5-DIKETO-D-GLUCONIC ACID REDUCTASE"/>
    <property type="match status" value="1"/>
</dbReference>
<evidence type="ECO:0000259" key="4">
    <source>
        <dbReference type="Pfam" id="PF00248"/>
    </source>
</evidence>
<dbReference type="PIRSF" id="PIRSF000097">
    <property type="entry name" value="AKR"/>
    <property type="match status" value="1"/>
</dbReference>
<dbReference type="PANTHER" id="PTHR43827:SF3">
    <property type="entry name" value="NADP-DEPENDENT OXIDOREDUCTASE DOMAIN-CONTAINING PROTEIN"/>
    <property type="match status" value="1"/>
</dbReference>
<dbReference type="Proteomes" id="UP000830729">
    <property type="component" value="Chromosome"/>
</dbReference>
<dbReference type="GeneID" id="72184599"/>
<keyword evidence="6" id="KW-1185">Reference proteome</keyword>
<evidence type="ECO:0000313" key="6">
    <source>
        <dbReference type="Proteomes" id="UP000830729"/>
    </source>
</evidence>
<dbReference type="AlphaFoldDB" id="A0A8U0HXB9"/>
<protein>
    <submittedName>
        <fullName evidence="5">Aldo/keto reductase</fullName>
    </submittedName>
</protein>
<dbReference type="Gene3D" id="3.20.20.100">
    <property type="entry name" value="NADP-dependent oxidoreductase domain"/>
    <property type="match status" value="1"/>
</dbReference>
<sequence>MTTIPSPGLGTSGNDDPEQCAETVRTALDVGYRHLDTAQMYDNESAVGDGVAASEVPREEVFLATKVLPANLAPEDVRETTEESLDRLGVDSVDMLYVHWPTGAYDAEATLPVFDELREAGKTERVAVSNFTTELIEEAREILDSPIAANQVEMHPLLPQDDLLDYCRERDITVVAYAPLMQGEAGDVDELAEIAEARDTTPEAVSLAWLDQRDGVVPIPKATGEDHLRANFDPPTLSEEEVARIDAIEERERLVDPDGAAWNR</sequence>
<accession>A0A8U0HXB9</accession>
<dbReference type="InterPro" id="IPR018170">
    <property type="entry name" value="Aldo/ket_reductase_CS"/>
</dbReference>
<keyword evidence="2" id="KW-0521">NADP</keyword>
<dbReference type="InterPro" id="IPR023210">
    <property type="entry name" value="NADP_OxRdtase_dom"/>
</dbReference>
<proteinExistence type="inferred from homology"/>
<name>A0A8U0HXB9_9EURY</name>
<dbReference type="PRINTS" id="PR00069">
    <property type="entry name" value="ALDKETRDTASE"/>
</dbReference>
<dbReference type="GO" id="GO:0016616">
    <property type="term" value="F:oxidoreductase activity, acting on the CH-OH group of donors, NAD or NADP as acceptor"/>
    <property type="evidence" value="ECO:0007669"/>
    <property type="project" value="UniProtKB-ARBA"/>
</dbReference>
<dbReference type="RefSeq" id="WP_248651529.1">
    <property type="nucleotide sequence ID" value="NZ_CP096659.1"/>
</dbReference>
<reference evidence="5 6" key="1">
    <citation type="submission" date="2022-04" db="EMBL/GenBank/DDBJ databases">
        <title>Diverse halophilic archaea isolated from saline environments.</title>
        <authorList>
            <person name="Cui H.-L."/>
        </authorList>
    </citation>
    <scope>NUCLEOTIDE SEQUENCE [LARGE SCALE GENOMIC DNA]</scope>
    <source>
        <strain evidence="5 6">XZYJT49</strain>
    </source>
</reference>
<dbReference type="InterPro" id="IPR020471">
    <property type="entry name" value="AKR"/>
</dbReference>